<feature type="transmembrane region" description="Helical" evidence="6">
    <location>
        <begin position="560"/>
        <end position="578"/>
    </location>
</feature>
<dbReference type="Gene3D" id="1.20.1740.10">
    <property type="entry name" value="Amino acid/polyamine transporter I"/>
    <property type="match status" value="2"/>
</dbReference>
<dbReference type="Proteomes" id="UP000217790">
    <property type="component" value="Unassembled WGS sequence"/>
</dbReference>
<feature type="transmembrane region" description="Helical" evidence="6">
    <location>
        <begin position="634"/>
        <end position="654"/>
    </location>
</feature>
<feature type="transmembrane region" description="Helical" evidence="6">
    <location>
        <begin position="438"/>
        <end position="462"/>
    </location>
</feature>
<dbReference type="PANTHER" id="PTHR45649:SF6">
    <property type="entry name" value="GABA-SPECIFIC PERMEASE"/>
    <property type="match status" value="1"/>
</dbReference>
<feature type="transmembrane region" description="Helical" evidence="6">
    <location>
        <begin position="69"/>
        <end position="91"/>
    </location>
</feature>
<evidence type="ECO:0000256" key="6">
    <source>
        <dbReference type="SAM" id="Phobius"/>
    </source>
</evidence>
<evidence type="ECO:0000256" key="4">
    <source>
        <dbReference type="ARBA" id="ARBA00022989"/>
    </source>
</evidence>
<feature type="transmembrane region" description="Helical" evidence="6">
    <location>
        <begin position="380"/>
        <end position="398"/>
    </location>
</feature>
<keyword evidence="2" id="KW-0813">Transport</keyword>
<feature type="transmembrane region" description="Helical" evidence="6">
    <location>
        <begin position="404"/>
        <end position="426"/>
    </location>
</feature>
<feature type="transmembrane region" description="Helical" evidence="6">
    <location>
        <begin position="132"/>
        <end position="150"/>
    </location>
</feature>
<feature type="transmembrane region" description="Helical" evidence="6">
    <location>
        <begin position="192"/>
        <end position="213"/>
    </location>
</feature>
<keyword evidence="3 6" id="KW-0812">Transmembrane</keyword>
<dbReference type="OMA" id="TIVFMFP"/>
<dbReference type="InParanoid" id="A0A2H3DCE2"/>
<evidence type="ECO:0000256" key="1">
    <source>
        <dbReference type="ARBA" id="ARBA00004141"/>
    </source>
</evidence>
<proteinExistence type="predicted"/>
<evidence type="ECO:0008006" key="9">
    <source>
        <dbReference type="Google" id="ProtNLM"/>
    </source>
</evidence>
<feature type="transmembrane region" description="Helical" evidence="6">
    <location>
        <begin position="233"/>
        <end position="254"/>
    </location>
</feature>
<evidence type="ECO:0000256" key="3">
    <source>
        <dbReference type="ARBA" id="ARBA00022692"/>
    </source>
</evidence>
<dbReference type="OrthoDB" id="4476201at2759"/>
<keyword evidence="4 6" id="KW-1133">Transmembrane helix</keyword>
<dbReference type="EMBL" id="KZ293657">
    <property type="protein sequence ID" value="PBK92911.1"/>
    <property type="molecule type" value="Genomic_DNA"/>
</dbReference>
<reference evidence="8" key="1">
    <citation type="journal article" date="2017" name="Nat. Ecol. Evol.">
        <title>Genome expansion and lineage-specific genetic innovations in the forest pathogenic fungi Armillaria.</title>
        <authorList>
            <person name="Sipos G."/>
            <person name="Prasanna A.N."/>
            <person name="Walter M.C."/>
            <person name="O'Connor E."/>
            <person name="Balint B."/>
            <person name="Krizsan K."/>
            <person name="Kiss B."/>
            <person name="Hess J."/>
            <person name="Varga T."/>
            <person name="Slot J."/>
            <person name="Riley R."/>
            <person name="Boka B."/>
            <person name="Rigling D."/>
            <person name="Barry K."/>
            <person name="Lee J."/>
            <person name="Mihaltcheva S."/>
            <person name="LaButti K."/>
            <person name="Lipzen A."/>
            <person name="Waldron R."/>
            <person name="Moloney N.M."/>
            <person name="Sperisen C."/>
            <person name="Kredics L."/>
            <person name="Vagvoelgyi C."/>
            <person name="Patrignani A."/>
            <person name="Fitzpatrick D."/>
            <person name="Nagy I."/>
            <person name="Doyle S."/>
            <person name="Anderson J.B."/>
            <person name="Grigoriev I.V."/>
            <person name="Gueldener U."/>
            <person name="Muensterkoetter M."/>
            <person name="Nagy L.G."/>
        </authorList>
    </citation>
    <scope>NUCLEOTIDE SEQUENCE [LARGE SCALE GENOMIC DNA]</scope>
    <source>
        <strain evidence="8">Ar21-2</strain>
    </source>
</reference>
<dbReference type="PANTHER" id="PTHR45649">
    <property type="entry name" value="AMINO-ACID PERMEASE BAT1"/>
    <property type="match status" value="1"/>
</dbReference>
<keyword evidence="5 6" id="KW-0472">Membrane</keyword>
<accession>A0A2H3DCE2</accession>
<keyword evidence="8" id="KW-1185">Reference proteome</keyword>
<feature type="transmembrane region" description="Helical" evidence="6">
    <location>
        <begin position="103"/>
        <end position="125"/>
    </location>
</feature>
<gene>
    <name evidence="7" type="ORF">ARMGADRAFT_1080115</name>
</gene>
<dbReference type="InterPro" id="IPR002293">
    <property type="entry name" value="AA/rel_permease1"/>
</dbReference>
<evidence type="ECO:0000313" key="8">
    <source>
        <dbReference type="Proteomes" id="UP000217790"/>
    </source>
</evidence>
<dbReference type="GO" id="GO:0022857">
    <property type="term" value="F:transmembrane transporter activity"/>
    <property type="evidence" value="ECO:0007669"/>
    <property type="project" value="InterPro"/>
</dbReference>
<protein>
    <recommendedName>
        <fullName evidence="9">APC amino acid permease</fullName>
    </recommendedName>
</protein>
<evidence type="ECO:0000256" key="5">
    <source>
        <dbReference type="ARBA" id="ARBA00023136"/>
    </source>
</evidence>
<comment type="subcellular location">
    <subcellularLocation>
        <location evidence="1">Membrane</location>
        <topology evidence="1">Multi-pass membrane protein</topology>
    </subcellularLocation>
</comment>
<feature type="transmembrane region" description="Helical" evidence="6">
    <location>
        <begin position="266"/>
        <end position="289"/>
    </location>
</feature>
<feature type="transmembrane region" description="Helical" evidence="6">
    <location>
        <begin position="468"/>
        <end position="486"/>
    </location>
</feature>
<feature type="transmembrane region" description="Helical" evidence="6">
    <location>
        <begin position="42"/>
        <end position="62"/>
    </location>
</feature>
<dbReference type="GO" id="GO:0016020">
    <property type="term" value="C:membrane"/>
    <property type="evidence" value="ECO:0007669"/>
    <property type="project" value="UniProtKB-SubCell"/>
</dbReference>
<organism evidence="7 8">
    <name type="scientific">Armillaria gallica</name>
    <name type="common">Bulbous honey fungus</name>
    <name type="synonym">Armillaria bulbosa</name>
    <dbReference type="NCBI Taxonomy" id="47427"/>
    <lineage>
        <taxon>Eukaryota</taxon>
        <taxon>Fungi</taxon>
        <taxon>Dikarya</taxon>
        <taxon>Basidiomycota</taxon>
        <taxon>Agaricomycotina</taxon>
        <taxon>Agaricomycetes</taxon>
        <taxon>Agaricomycetidae</taxon>
        <taxon>Agaricales</taxon>
        <taxon>Marasmiineae</taxon>
        <taxon>Physalacriaceae</taxon>
        <taxon>Armillaria</taxon>
    </lineage>
</organism>
<evidence type="ECO:0000256" key="2">
    <source>
        <dbReference type="ARBA" id="ARBA00022448"/>
    </source>
</evidence>
<dbReference type="AlphaFoldDB" id="A0A2H3DCE2"/>
<sequence length="685" mass="74496">MLQEKDNNTETVSLSTVDNDERLLTRLGYKQELKRHFTPLELFGFSFSLIGIVPSFTSVFIYSIPNGGAFAMVWGWAVCFIFIAAITLATADLASAAPTSGGLYYWTFMFSSEKWCCFLSWIVGYSNTISNVASVAGVNWACAVQIMAAVSTGSDLAFQATISQTFGLYCALLLGQSLICSFNPRFMARLQTLFIIINVLLFCVIVIGLPVATPKAFRNDAKFALEDFTNVSGWPNGFAFIISFLTPLWSVGCYDAPVHMSEEATNASIAVPMAIILSIFSASILGWAMNISLVFCMGRNYQTIIDSPIGQPMATILFNSFGKTGTLVVWSFIILTQFSISINQMLTASRQIFALSRDGGLPLSRWVYFVDPRTRIPTHAIWFGACWSLLLGCLAFAGDNAIGAIFSLGVTGQFVSFCIPMSARFLGGKAIKPGPFRLGRLSLPITAVAVTFMTFMTIVFMFPLTPSPGTDFAGGVLILATIYFYFPKYGGIYWFIGPISTVEAPAVQVKNDAAEKEFAIGAGSLTACSRQVFAFSRDGGFPLSRWIYYVNPQTRTPSHAVWFGACLAFLLGILAFAGENTIGAVFSLFITGQYVAYSIPMAARFLGGQTVKPGPFRLGLLVSHFTPSPGVGNMNYTVAVQGGVLVLSVVYFYCPRYGGIYWFKGPVSTVEAPAIQVKDGEDEKD</sequence>
<name>A0A2H3DCE2_ARMGA</name>
<dbReference type="Pfam" id="PF13520">
    <property type="entry name" value="AA_permease_2"/>
    <property type="match status" value="2"/>
</dbReference>
<feature type="transmembrane region" description="Helical" evidence="6">
    <location>
        <begin position="156"/>
        <end position="180"/>
    </location>
</feature>
<dbReference type="FunCoup" id="A0A2H3DCE2">
    <property type="interactions" value="26"/>
</dbReference>
<dbReference type="STRING" id="47427.A0A2H3DCE2"/>
<evidence type="ECO:0000313" key="7">
    <source>
        <dbReference type="EMBL" id="PBK92911.1"/>
    </source>
</evidence>